<evidence type="ECO:0000313" key="9">
    <source>
        <dbReference type="EMBL" id="KLT44518.1"/>
    </source>
</evidence>
<comment type="subcellular location">
    <subcellularLocation>
        <location evidence="1">Mitochondrion intermembrane space</location>
    </subcellularLocation>
</comment>
<protein>
    <recommendedName>
        <fullName evidence="4">Presequence protease, mitochondrial</fullName>
    </recommendedName>
    <alternativeName>
        <fullName evidence="5">Pitrilysin metalloproteinase</fullName>
    </alternativeName>
</protein>
<dbReference type="Gene3D" id="3.30.830.10">
    <property type="entry name" value="Metalloenzyme, LuxS/M16 peptidase-like"/>
    <property type="match status" value="4"/>
</dbReference>
<dbReference type="PANTHER" id="PTHR43016">
    <property type="entry name" value="PRESEQUENCE PROTEASE"/>
    <property type="match status" value="1"/>
</dbReference>
<dbReference type="Pfam" id="PF08367">
    <property type="entry name" value="M16C_assoc"/>
    <property type="match status" value="1"/>
</dbReference>
<dbReference type="AlphaFoldDB" id="A0A0J0XTW2"/>
<feature type="compositionally biased region" description="Low complexity" evidence="7">
    <location>
        <begin position="1041"/>
        <end position="1054"/>
    </location>
</feature>
<accession>A0A0J0XTW2</accession>
<dbReference type="InterPro" id="IPR011765">
    <property type="entry name" value="Pept_M16_N"/>
</dbReference>
<dbReference type="Pfam" id="PF00675">
    <property type="entry name" value="Peptidase_M16"/>
    <property type="match status" value="1"/>
</dbReference>
<dbReference type="Pfam" id="PF22516">
    <property type="entry name" value="PreP_C"/>
    <property type="match status" value="1"/>
</dbReference>
<name>A0A0J0XTW2_9TREE</name>
<evidence type="ECO:0000256" key="7">
    <source>
        <dbReference type="SAM" id="MobiDB-lite"/>
    </source>
</evidence>
<dbReference type="OrthoDB" id="4953at2759"/>
<organism evidence="9 10">
    <name type="scientific">Cutaneotrichosporon oleaginosum</name>
    <dbReference type="NCBI Taxonomy" id="879819"/>
    <lineage>
        <taxon>Eukaryota</taxon>
        <taxon>Fungi</taxon>
        <taxon>Dikarya</taxon>
        <taxon>Basidiomycota</taxon>
        <taxon>Agaricomycotina</taxon>
        <taxon>Tremellomycetes</taxon>
        <taxon>Trichosporonales</taxon>
        <taxon>Trichosporonaceae</taxon>
        <taxon>Cutaneotrichosporon</taxon>
    </lineage>
</organism>
<dbReference type="RefSeq" id="XP_018281009.1">
    <property type="nucleotide sequence ID" value="XM_018422357.1"/>
</dbReference>
<dbReference type="PANTHER" id="PTHR43016:SF16">
    <property type="entry name" value="METALLOPROTEASE, PUTATIVE (AFU_ORTHOLOGUE AFUA_4G07610)-RELATED"/>
    <property type="match status" value="1"/>
</dbReference>
<dbReference type="Pfam" id="PF05193">
    <property type="entry name" value="Peptidase_M16_C"/>
    <property type="match status" value="1"/>
</dbReference>
<comment type="function">
    <text evidence="6">Degrades mitochondrial transit peptides after their cleavage in the intermembrane space or in the matrix, and presequence peptides; clearance of these peptides is required to keep the presequence processing machinery running. Preferentially cleaves the N-terminal side of paired basic amino acid residues. Also degrades other unstructured peptides. May function as an ATP-dependent peptidase as opposed to a metalloendopeptidase.</text>
</comment>
<evidence type="ECO:0000256" key="6">
    <source>
        <dbReference type="ARBA" id="ARBA00045897"/>
    </source>
</evidence>
<evidence type="ECO:0000256" key="3">
    <source>
        <dbReference type="ARBA" id="ARBA00011853"/>
    </source>
</evidence>
<proteinExistence type="inferred from homology"/>
<reference evidence="9 10" key="1">
    <citation type="submission" date="2015-03" db="EMBL/GenBank/DDBJ databases">
        <title>Genomics and transcriptomics of the oil-accumulating basidiomycete yeast T. oleaginosus allow insights into substrate utilization and the diverse evolutionary trajectories of mating systems in fungi.</title>
        <authorList>
            <consortium name="DOE Joint Genome Institute"/>
            <person name="Kourist R."/>
            <person name="Kracht O."/>
            <person name="Bracharz F."/>
            <person name="Lipzen A."/>
            <person name="Nolan M."/>
            <person name="Ohm R."/>
            <person name="Grigoriev I."/>
            <person name="Sun S."/>
            <person name="Heitman J."/>
            <person name="Bruck T."/>
            <person name="Nowrousian M."/>
        </authorList>
    </citation>
    <scope>NUCLEOTIDE SEQUENCE [LARGE SCALE GENOMIC DNA]</scope>
    <source>
        <strain evidence="9 10">IBC0246</strain>
    </source>
</reference>
<gene>
    <name evidence="9" type="ORF">CC85DRAFT_283457</name>
</gene>
<evidence type="ECO:0000259" key="8">
    <source>
        <dbReference type="SMART" id="SM01264"/>
    </source>
</evidence>
<dbReference type="InterPro" id="IPR013578">
    <property type="entry name" value="Peptidase_M16C_assoc"/>
</dbReference>
<sequence length="1066" mass="117964">MPSTSTHSRDYGNFKLLQSIDLKYAPVTVSKWRSEKTGLTVTLGNHSSPITNGYFVIASEIFDDTGRPHTLEHLIFLGSKRYPYKGVLDNLANRAGSNGTNAWTANDHTAYTINTAGSTGFLNVLPVFVDHILHATMTDAGFVTEIHHINSAGEDAGVVYSEMQARENTSYDRMALELQRTLYPPTSAYRSETGGLLKALRVLTAEQIREYHGKYYVPHNLNLHIDGGVDVQALFKVLNETIEPMILESKGEQANGTFKPPPGWKRPFMETTTAEPISIRESVVKTVEFMEEDESVGELFITYLGPKPTDFLEGTALDILGSYLTYSATSPLQKEFIEIVEPYATSIYLYGESRVNAGEHVVMFSDVPTKHLNDLPKLFFDKLKRIVKDEGIDMTRMASILRREKRAMLNRMETSISSVLADVVIQDFLYGDKDGKDLPEAFDELKDFAILESWTAEQWTALLDKWYASAPSIAMIGKPSAKLARELEESEKKRIAEQKENLGEDGLKKLKEKLEWAQKESDKPIPSEMLTVFPTVKPSELTWIPVETAINNAKNGKARCDNGEVQRYIDADGAPLPYEAHFADVKSNFVSVGVLFDTSKLPQELMPYMALLQVCLFSLGIKRPDGTELTHEEVINQLNDLTVSSGSKFSVRSCFSEAFSVFIKVEKSQYAEAVSWLRDVLLNSVFTKERLEVLVAKELQNLPAQKRDGDQVAREWCNRLCFDIEKSTSEAASLLHQLEFIPRISDELKESPQKVIRAMETLVEKLVDPSVMRVNVYGDIRTLSEPRSTLAKSFIPVKEAIALEPLTTSAATLTELGKAPSKKLVVVPMASIEGSYSSHAAKGPRGWDHPDVPALSVAQSVLNAMESYLWKSIRGAGLAYGAHVTIDQESGFVGFRVYRSPNAMTAFMEAGKIMRSIADGTMELDENVIDAAKASMVYSYAQKSETVGAAATTAYLDEVLKGIGKDWSQHMLAEIPKVTKQDIRAAIGKYYVPLFDSETSIGAVAVNAGKADEVEAGFKELAFETERHELPQIGGDEDADMSGSEGSESGSGSDSEGEPMEDVRSP</sequence>
<dbReference type="STRING" id="879819.A0A0J0XTW2"/>
<dbReference type="InterPro" id="IPR055130">
    <property type="entry name" value="PreP_C"/>
</dbReference>
<dbReference type="SMART" id="SM01264">
    <property type="entry name" value="M16C_associated"/>
    <property type="match status" value="1"/>
</dbReference>
<keyword evidence="10" id="KW-1185">Reference proteome</keyword>
<evidence type="ECO:0000313" key="10">
    <source>
        <dbReference type="Proteomes" id="UP000053611"/>
    </source>
</evidence>
<dbReference type="GO" id="GO:0046872">
    <property type="term" value="F:metal ion binding"/>
    <property type="evidence" value="ECO:0007669"/>
    <property type="project" value="InterPro"/>
</dbReference>
<dbReference type="Proteomes" id="UP000053611">
    <property type="component" value="Unassembled WGS sequence"/>
</dbReference>
<comment type="subunit">
    <text evidence="3">Monomer and homodimer; homodimerization is induced by binding of the substrate.</text>
</comment>
<evidence type="ECO:0000256" key="2">
    <source>
        <dbReference type="ARBA" id="ARBA00007575"/>
    </source>
</evidence>
<dbReference type="GO" id="GO:0006508">
    <property type="term" value="P:proteolysis"/>
    <property type="evidence" value="ECO:0007669"/>
    <property type="project" value="InterPro"/>
</dbReference>
<feature type="domain" description="Peptidase M16C associated" evidence="8">
    <location>
        <begin position="477"/>
        <end position="744"/>
    </location>
</feature>
<dbReference type="GeneID" id="28982960"/>
<evidence type="ECO:0000256" key="1">
    <source>
        <dbReference type="ARBA" id="ARBA00004569"/>
    </source>
</evidence>
<dbReference type="SUPFAM" id="SSF63411">
    <property type="entry name" value="LuxS/MPP-like metallohydrolase"/>
    <property type="match status" value="4"/>
</dbReference>
<dbReference type="InterPro" id="IPR011249">
    <property type="entry name" value="Metalloenz_LuxS/M16"/>
</dbReference>
<dbReference type="FunFam" id="3.30.830.10:FF:000036">
    <property type="entry name" value="Putative zinc metalloprotease"/>
    <property type="match status" value="1"/>
</dbReference>
<dbReference type="GO" id="GO:0005758">
    <property type="term" value="C:mitochondrial intermembrane space"/>
    <property type="evidence" value="ECO:0007669"/>
    <property type="project" value="UniProtKB-SubCell"/>
</dbReference>
<feature type="region of interest" description="Disordered" evidence="7">
    <location>
        <begin position="1025"/>
        <end position="1066"/>
    </location>
</feature>
<comment type="similarity">
    <text evidence="2">Belongs to the peptidase M16 family. PreP subfamily.</text>
</comment>
<dbReference type="EMBL" id="KQ087186">
    <property type="protein sequence ID" value="KLT44518.1"/>
    <property type="molecule type" value="Genomic_DNA"/>
</dbReference>
<dbReference type="InterPro" id="IPR007863">
    <property type="entry name" value="Peptidase_M16_C"/>
</dbReference>
<evidence type="ECO:0000256" key="4">
    <source>
        <dbReference type="ARBA" id="ARBA00020167"/>
    </source>
</evidence>
<dbReference type="FunFam" id="3.30.830.10:FF:000015">
    <property type="entry name" value="Putative zinc metalloprotease"/>
    <property type="match status" value="1"/>
</dbReference>
<evidence type="ECO:0000256" key="5">
    <source>
        <dbReference type="ARBA" id="ARBA00034552"/>
    </source>
</evidence>
<dbReference type="FunFam" id="3.30.830.10:FF:000031">
    <property type="entry name" value="Putative zinc metalloprotease"/>
    <property type="match status" value="1"/>
</dbReference>